<dbReference type="EMBL" id="FNHU01000013">
    <property type="protein sequence ID" value="SDN10080.1"/>
    <property type="molecule type" value="Genomic_DNA"/>
</dbReference>
<evidence type="ECO:0000256" key="6">
    <source>
        <dbReference type="SAM" id="Phobius"/>
    </source>
</evidence>
<feature type="transmembrane region" description="Helical" evidence="6">
    <location>
        <begin position="280"/>
        <end position="300"/>
    </location>
</feature>
<name>A0A1G9YLT7_9ACTO</name>
<evidence type="ECO:0000313" key="9">
    <source>
        <dbReference type="Proteomes" id="UP000199671"/>
    </source>
</evidence>
<evidence type="ECO:0000256" key="4">
    <source>
        <dbReference type="ARBA" id="ARBA00022989"/>
    </source>
</evidence>
<reference evidence="8 9" key="1">
    <citation type="submission" date="2016-10" db="EMBL/GenBank/DDBJ databases">
        <authorList>
            <person name="de Groot N.N."/>
        </authorList>
    </citation>
    <scope>NUCLEOTIDE SEQUENCE [LARGE SCALE GENOMIC DNA]</scope>
    <source>
        <strain evidence="8 9">KPR-7B</strain>
    </source>
</reference>
<dbReference type="InterPro" id="IPR042094">
    <property type="entry name" value="T2SS_GspF_sf"/>
</dbReference>
<feature type="transmembrane region" description="Helical" evidence="6">
    <location>
        <begin position="102"/>
        <end position="122"/>
    </location>
</feature>
<keyword evidence="2" id="KW-1003">Cell membrane</keyword>
<feature type="domain" description="Type II secretion system protein GspF" evidence="7">
    <location>
        <begin position="141"/>
        <end position="264"/>
    </location>
</feature>
<keyword evidence="5 6" id="KW-0472">Membrane</keyword>
<comment type="subcellular location">
    <subcellularLocation>
        <location evidence="1">Cell membrane</location>
        <topology evidence="1">Multi-pass membrane protein</topology>
    </subcellularLocation>
</comment>
<evidence type="ECO:0000256" key="2">
    <source>
        <dbReference type="ARBA" id="ARBA00022475"/>
    </source>
</evidence>
<dbReference type="Proteomes" id="UP000199671">
    <property type="component" value="Unassembled WGS sequence"/>
</dbReference>
<dbReference type="InterPro" id="IPR018076">
    <property type="entry name" value="T2SS_GspF_dom"/>
</dbReference>
<organism evidence="8 9">
    <name type="scientific">Actinomyces ruminicola</name>
    <dbReference type="NCBI Taxonomy" id="332524"/>
    <lineage>
        <taxon>Bacteria</taxon>
        <taxon>Bacillati</taxon>
        <taxon>Actinomycetota</taxon>
        <taxon>Actinomycetes</taxon>
        <taxon>Actinomycetales</taxon>
        <taxon>Actinomycetaceae</taxon>
        <taxon>Actinomyces</taxon>
    </lineage>
</organism>
<dbReference type="PANTHER" id="PTHR35007:SF1">
    <property type="entry name" value="PILUS ASSEMBLY PROTEIN"/>
    <property type="match status" value="1"/>
</dbReference>
<accession>A0A1G9YLT7</accession>
<feature type="transmembrane region" description="Helical" evidence="6">
    <location>
        <begin position="78"/>
        <end position="96"/>
    </location>
</feature>
<keyword evidence="3 6" id="KW-0812">Transmembrane</keyword>
<evidence type="ECO:0000256" key="5">
    <source>
        <dbReference type="ARBA" id="ARBA00023136"/>
    </source>
</evidence>
<protein>
    <submittedName>
        <fullName evidence="8">Tight adherence protein B</fullName>
    </submittedName>
</protein>
<dbReference type="AlphaFoldDB" id="A0A1G9YLT7"/>
<keyword evidence="4 6" id="KW-1133">Transmembrane helix</keyword>
<dbReference type="Gene3D" id="1.20.81.30">
    <property type="entry name" value="Type II secretion system (T2SS), domain F"/>
    <property type="match status" value="1"/>
</dbReference>
<feature type="transmembrane region" description="Helical" evidence="6">
    <location>
        <begin position="6"/>
        <end position="27"/>
    </location>
</feature>
<dbReference type="GO" id="GO:0005886">
    <property type="term" value="C:plasma membrane"/>
    <property type="evidence" value="ECO:0007669"/>
    <property type="project" value="UniProtKB-SubCell"/>
</dbReference>
<sequence length="308" mass="33072">MTPSVRVILLTLLASLAFGVWGITVLLDESGRRRALWEETVGARATGSERIKLMERRLTGRGPLGALARRMTTAGVSWSPLLTVTAIAGAMLVVMIGGRPLLGRVASTILALMLPLVFWQWLSRRRAKRKENFIAQLPELARVVANGNSAGLSIGRCLAMAGRELAEPAGAEMRQVAQRLDLGVSLDRALHELAERLPSREIDVLVRTIVIQSRTGGALSDALTDISQTLEDRKELRREVGTVILGASVAGYAVMGIGMGAIVLLNMIQPGLLDEMAGSMVGRIIMLVAAAFFAVGFVLMRAVSKVEV</sequence>
<dbReference type="RefSeq" id="WP_256329392.1">
    <property type="nucleotide sequence ID" value="NZ_FNHU01000013.1"/>
</dbReference>
<dbReference type="PANTHER" id="PTHR35007">
    <property type="entry name" value="INTEGRAL MEMBRANE PROTEIN-RELATED"/>
    <property type="match status" value="1"/>
</dbReference>
<proteinExistence type="predicted"/>
<evidence type="ECO:0000256" key="3">
    <source>
        <dbReference type="ARBA" id="ARBA00022692"/>
    </source>
</evidence>
<evidence type="ECO:0000256" key="1">
    <source>
        <dbReference type="ARBA" id="ARBA00004651"/>
    </source>
</evidence>
<dbReference type="Pfam" id="PF00482">
    <property type="entry name" value="T2SSF"/>
    <property type="match status" value="1"/>
</dbReference>
<gene>
    <name evidence="8" type="ORF">SAMN04487766_11360</name>
</gene>
<evidence type="ECO:0000313" key="8">
    <source>
        <dbReference type="EMBL" id="SDN10080.1"/>
    </source>
</evidence>
<evidence type="ECO:0000259" key="7">
    <source>
        <dbReference type="Pfam" id="PF00482"/>
    </source>
</evidence>
<feature type="transmembrane region" description="Helical" evidence="6">
    <location>
        <begin position="243"/>
        <end position="268"/>
    </location>
</feature>